<gene>
    <name evidence="1" type="ORF">Pmani_030763</name>
</gene>
<proteinExistence type="predicted"/>
<keyword evidence="2" id="KW-1185">Reference proteome</keyword>
<dbReference type="Proteomes" id="UP001292094">
    <property type="component" value="Unassembled WGS sequence"/>
</dbReference>
<dbReference type="EMBL" id="JAWZYT010003775">
    <property type="protein sequence ID" value="KAK4296776.1"/>
    <property type="molecule type" value="Genomic_DNA"/>
</dbReference>
<protein>
    <submittedName>
        <fullName evidence="1">Uncharacterized protein</fullName>
    </submittedName>
</protein>
<sequence>MDGGGRSGGEGKGEECGWAGGWVERGRRRGRVMDAAFLKLISATFDFKSKNLATTMRCVCTGGFSGLKPGNSGIKGQVPLLWAGEMSHPCTPYGKVMGKVSGDINE</sequence>
<accession>A0AAE1NWY6</accession>
<reference evidence="1" key="1">
    <citation type="submission" date="2023-11" db="EMBL/GenBank/DDBJ databases">
        <title>Genome assemblies of two species of porcelain crab, Petrolisthes cinctipes and Petrolisthes manimaculis (Anomura: Porcellanidae).</title>
        <authorList>
            <person name="Angst P."/>
        </authorList>
    </citation>
    <scope>NUCLEOTIDE SEQUENCE</scope>
    <source>
        <strain evidence="1">PB745_02</strain>
        <tissue evidence="1">Gill</tissue>
    </source>
</reference>
<organism evidence="1 2">
    <name type="scientific">Petrolisthes manimaculis</name>
    <dbReference type="NCBI Taxonomy" id="1843537"/>
    <lineage>
        <taxon>Eukaryota</taxon>
        <taxon>Metazoa</taxon>
        <taxon>Ecdysozoa</taxon>
        <taxon>Arthropoda</taxon>
        <taxon>Crustacea</taxon>
        <taxon>Multicrustacea</taxon>
        <taxon>Malacostraca</taxon>
        <taxon>Eumalacostraca</taxon>
        <taxon>Eucarida</taxon>
        <taxon>Decapoda</taxon>
        <taxon>Pleocyemata</taxon>
        <taxon>Anomura</taxon>
        <taxon>Galatheoidea</taxon>
        <taxon>Porcellanidae</taxon>
        <taxon>Petrolisthes</taxon>
    </lineage>
</organism>
<dbReference type="AlphaFoldDB" id="A0AAE1NWY6"/>
<evidence type="ECO:0000313" key="1">
    <source>
        <dbReference type="EMBL" id="KAK4296776.1"/>
    </source>
</evidence>
<evidence type="ECO:0000313" key="2">
    <source>
        <dbReference type="Proteomes" id="UP001292094"/>
    </source>
</evidence>
<name>A0AAE1NWY6_9EUCA</name>
<comment type="caution">
    <text evidence="1">The sequence shown here is derived from an EMBL/GenBank/DDBJ whole genome shotgun (WGS) entry which is preliminary data.</text>
</comment>